<evidence type="ECO:0000259" key="2">
    <source>
        <dbReference type="Pfam" id="PF04894"/>
    </source>
</evidence>
<dbReference type="Proteomes" id="UP000070549">
    <property type="component" value="Unassembled WGS sequence"/>
</dbReference>
<name>A0A133VH73_9EURY</name>
<dbReference type="EMBL" id="LHYC01000001">
    <property type="protein sequence ID" value="KXB05782.1"/>
    <property type="molecule type" value="Genomic_DNA"/>
</dbReference>
<keyword evidence="1" id="KW-0234">DNA repair</keyword>
<organism evidence="4 5">
    <name type="scientific">candidate division MSBL1 archaeon SCGC-AAA382A03</name>
    <dbReference type="NCBI Taxonomy" id="1698278"/>
    <lineage>
        <taxon>Archaea</taxon>
        <taxon>Methanobacteriati</taxon>
        <taxon>Methanobacteriota</taxon>
        <taxon>candidate division MSBL1</taxon>
    </lineage>
</organism>
<evidence type="ECO:0000256" key="1">
    <source>
        <dbReference type="HAMAP-Rule" id="MF_02096"/>
    </source>
</evidence>
<gene>
    <name evidence="4" type="ORF">AKJ49_00070</name>
</gene>
<keyword evidence="1" id="KW-0227">DNA damage</keyword>
<dbReference type="HAMAP" id="MF_02096">
    <property type="entry name" value="Nre"/>
    <property type="match status" value="1"/>
</dbReference>
<comment type="similarity">
    <text evidence="1">Belongs to the Nre family.</text>
</comment>
<proteinExistence type="inferred from homology"/>
<dbReference type="InterPro" id="IPR006978">
    <property type="entry name" value="Nre_N"/>
</dbReference>
<reference evidence="4 5" key="1">
    <citation type="journal article" date="2016" name="Sci. Rep.">
        <title>Metabolic traits of an uncultured archaeal lineage -MSBL1- from brine pools of the Red Sea.</title>
        <authorList>
            <person name="Mwirichia R."/>
            <person name="Alam I."/>
            <person name="Rashid M."/>
            <person name="Vinu M."/>
            <person name="Ba-Alawi W."/>
            <person name="Anthony Kamau A."/>
            <person name="Kamanda Ngugi D."/>
            <person name="Goker M."/>
            <person name="Klenk H.P."/>
            <person name="Bajic V."/>
            <person name="Stingl U."/>
        </authorList>
    </citation>
    <scope>NUCLEOTIDE SEQUENCE [LARGE SCALE GENOMIC DNA]</scope>
    <source>
        <strain evidence="4">SCGC-AAA382A03</strain>
    </source>
</reference>
<dbReference type="Pfam" id="PF04895">
    <property type="entry name" value="Nre_C"/>
    <property type="match status" value="1"/>
</dbReference>
<dbReference type="InterPro" id="IPR033167">
    <property type="entry name" value="Nre"/>
</dbReference>
<dbReference type="GO" id="GO:0006281">
    <property type="term" value="P:DNA repair"/>
    <property type="evidence" value="ECO:0007669"/>
    <property type="project" value="UniProtKB-UniRule"/>
</dbReference>
<evidence type="ECO:0000313" key="5">
    <source>
        <dbReference type="Proteomes" id="UP000070549"/>
    </source>
</evidence>
<dbReference type="Pfam" id="PF04894">
    <property type="entry name" value="Nre_N"/>
    <property type="match status" value="1"/>
</dbReference>
<accession>A0A133VH73</accession>
<keyword evidence="5" id="KW-1185">Reference proteome</keyword>
<dbReference type="AlphaFoldDB" id="A0A133VH73"/>
<dbReference type="PATRIC" id="fig|1698278.3.peg.115"/>
<evidence type="ECO:0000259" key="3">
    <source>
        <dbReference type="Pfam" id="PF04895"/>
    </source>
</evidence>
<protein>
    <recommendedName>
        <fullName evidence="1">DNA repair protein</fullName>
    </recommendedName>
</protein>
<dbReference type="PANTHER" id="PTHR38136">
    <property type="entry name" value="DNA REPAIR PROTEIN"/>
    <property type="match status" value="1"/>
</dbReference>
<comment type="function">
    <text evidence="1">Involved in DNA damage repair.</text>
</comment>
<feature type="domain" description="Archaeal Nre N-terminal" evidence="2">
    <location>
        <begin position="11"/>
        <end position="287"/>
    </location>
</feature>
<dbReference type="PANTHER" id="PTHR38136:SF2">
    <property type="entry name" value="DNA REPAIR PROTEIN"/>
    <property type="match status" value="1"/>
</dbReference>
<comment type="caution">
    <text evidence="1">Lacks conserved residue(s) required for the propagation of feature annotation.</text>
</comment>
<comment type="caution">
    <text evidence="4">The sequence shown here is derived from an EMBL/GenBank/DDBJ whole genome shotgun (WGS) entry which is preliminary data.</text>
</comment>
<sequence>MCLRCRGAKKLCGKSRCPILVKYYSKIKGEKEKGPNFDTDFLNGNSPPSVFVGRYQYPKVNVGPLVPPEKGDTSILSTPEKWFGQAEMGDIIKYRGKLARGKKRLKTGVEITDRLDREIESTRYLTLSKKSPETEVKFSKKLSESIWLDNRSQPHGPSAEIKSLRLGSMKTHRDLEKMFYDDDLKSRDAVINLYERGVRVSRIQDLFTVGGTGLKNNRKFVPTRWSITAVDDMIGKNLREGIKSYRPIDSFEVYTAEYLDNRWVIIFTPTIWKYEMIEAFYPETTWNPASDHIAIYGDHEYLDGRTEYASIGGCYYAGRLAVAEKLEEKGRQAGAIVFREAHPGYILPVGVWNVRESVRNALKTTPRKCDTQSEVLSYLSNNLDLSLDEWRSVSELLLERESQRRIDEFF</sequence>
<feature type="domain" description="Archaeal Nre C-terminal" evidence="3">
    <location>
        <begin position="302"/>
        <end position="409"/>
    </location>
</feature>
<dbReference type="InterPro" id="IPR006979">
    <property type="entry name" value="Nre_C"/>
</dbReference>
<evidence type="ECO:0000313" key="4">
    <source>
        <dbReference type="EMBL" id="KXB05782.1"/>
    </source>
</evidence>